<organism evidence="5 6">
    <name type="scientific">Ricinus communis</name>
    <name type="common">Castor bean</name>
    <dbReference type="NCBI Taxonomy" id="3988"/>
    <lineage>
        <taxon>Eukaryota</taxon>
        <taxon>Viridiplantae</taxon>
        <taxon>Streptophyta</taxon>
        <taxon>Embryophyta</taxon>
        <taxon>Tracheophyta</taxon>
        <taxon>Spermatophyta</taxon>
        <taxon>Magnoliopsida</taxon>
        <taxon>eudicotyledons</taxon>
        <taxon>Gunneridae</taxon>
        <taxon>Pentapetalae</taxon>
        <taxon>rosids</taxon>
        <taxon>fabids</taxon>
        <taxon>Malpighiales</taxon>
        <taxon>Euphorbiaceae</taxon>
        <taxon>Acalyphoideae</taxon>
        <taxon>Acalypheae</taxon>
        <taxon>Ricinus</taxon>
    </lineage>
</organism>
<keyword evidence="3" id="KW-0812">Transmembrane</keyword>
<dbReference type="PROSITE" id="PS00455">
    <property type="entry name" value="AMP_BINDING"/>
    <property type="match status" value="1"/>
</dbReference>
<keyword evidence="3" id="KW-1133">Transmembrane helix</keyword>
<reference evidence="6" key="1">
    <citation type="journal article" date="2010" name="Nat. Biotechnol.">
        <title>Draft genome sequence of the oilseed species Ricinus communis.</title>
        <authorList>
            <person name="Chan A.P."/>
            <person name="Crabtree J."/>
            <person name="Zhao Q."/>
            <person name="Lorenzi H."/>
            <person name="Orvis J."/>
            <person name="Puiu D."/>
            <person name="Melake-Berhan A."/>
            <person name="Jones K.M."/>
            <person name="Redman J."/>
            <person name="Chen G."/>
            <person name="Cahoon E.B."/>
            <person name="Gedil M."/>
            <person name="Stanke M."/>
            <person name="Haas B.J."/>
            <person name="Wortman J.R."/>
            <person name="Fraser-Liggett C.M."/>
            <person name="Ravel J."/>
            <person name="Rabinowicz P.D."/>
        </authorList>
    </citation>
    <scope>NUCLEOTIDE SEQUENCE [LARGE SCALE GENOMIC DNA]</scope>
    <source>
        <strain evidence="6">cv. Hale</strain>
    </source>
</reference>
<feature type="transmembrane region" description="Helical" evidence="3">
    <location>
        <begin position="21"/>
        <end position="40"/>
    </location>
</feature>
<dbReference type="PANTHER" id="PTHR45527">
    <property type="entry name" value="NONRIBOSOMAL PEPTIDE SYNTHETASE"/>
    <property type="match status" value="1"/>
</dbReference>
<dbReference type="GO" id="GO:0047462">
    <property type="term" value="F:phenylalanine racemase (ATP-hydrolyzing) activity"/>
    <property type="evidence" value="ECO:0007669"/>
    <property type="project" value="UniProtKB-EC"/>
</dbReference>
<keyword evidence="1" id="KW-0596">Phosphopantetheine</keyword>
<dbReference type="InterPro" id="IPR010071">
    <property type="entry name" value="AA_adenyl_dom"/>
</dbReference>
<evidence type="ECO:0000256" key="1">
    <source>
        <dbReference type="ARBA" id="ARBA00022450"/>
    </source>
</evidence>
<evidence type="ECO:0000313" key="6">
    <source>
        <dbReference type="Proteomes" id="UP000008311"/>
    </source>
</evidence>
<dbReference type="Gene3D" id="3.40.50.980">
    <property type="match status" value="2"/>
</dbReference>
<sequence length="430" mass="44912">MLRAYGVRAETRVGLHAGRGCAFVLGVLAVLKAGGVYVPLDPALPDERLAGQLKDSGAALLLSAGGATWNTSLPQLPLAAPDATQCGAITPYPVHARQGAYLIYTSGSTGRPKGVLVTHGALANYVQGVLAKLALPAPGAQLAMVSTVAADLGHTTFFGALCGGHTLHLISSERAFDPDRFAAYMREQAIDVLKIVPSHLQALLHAAHAQDVLPRQRLVLGGETTSPPLLERVRALRPGCAVINHYGPTETTVGILTHAAADGLDGGATLPIGLPLPNSEAWVLDAELNPVPAGVAGELYLGGHGIARAYIGRPGLTAERFIAHPFDAAGARLYRTGDRVRQLAGGAIEFLGRVDDQVKIRGYRVEPREVAAVLAKLDGVAAAEVLPFASEDGRVMLHAYVEPSNAIVLASAQLLAQLKQCLPDYMVPSS</sequence>
<name>B9TFR1_RICCO</name>
<dbReference type="EC" id="5.1.1.11" evidence="5"/>
<dbReference type="PANTHER" id="PTHR45527:SF1">
    <property type="entry name" value="FATTY ACID SYNTHASE"/>
    <property type="match status" value="1"/>
</dbReference>
<dbReference type="FunFam" id="2.30.38.10:FF:000001">
    <property type="entry name" value="Non-ribosomal peptide synthetase PvdI"/>
    <property type="match status" value="1"/>
</dbReference>
<dbReference type="CDD" id="cd05930">
    <property type="entry name" value="A_NRPS"/>
    <property type="match status" value="1"/>
</dbReference>
<dbReference type="InterPro" id="IPR045851">
    <property type="entry name" value="AMP-bd_C_sf"/>
</dbReference>
<dbReference type="Proteomes" id="UP000008311">
    <property type="component" value="Unassembled WGS sequence"/>
</dbReference>
<dbReference type="Gene3D" id="3.30.300.30">
    <property type="match status" value="1"/>
</dbReference>
<accession>B9TFR1</accession>
<keyword evidence="3" id="KW-0472">Membrane</keyword>
<keyword evidence="5" id="KW-0413">Isomerase</keyword>
<feature type="non-terminal residue" evidence="5">
    <location>
        <position position="430"/>
    </location>
</feature>
<protein>
    <submittedName>
        <fullName evidence="5">Antibiotic synthetase, putative</fullName>
        <ecNumber evidence="5">5.1.1.11</ecNumber>
    </submittedName>
</protein>
<evidence type="ECO:0000259" key="4">
    <source>
        <dbReference type="Pfam" id="PF00501"/>
    </source>
</evidence>
<dbReference type="Gene3D" id="2.30.38.10">
    <property type="entry name" value="Luciferase, Domain 3"/>
    <property type="match status" value="1"/>
</dbReference>
<evidence type="ECO:0000256" key="2">
    <source>
        <dbReference type="ARBA" id="ARBA00022553"/>
    </source>
</evidence>
<dbReference type="EMBL" id="EQ980042">
    <property type="protein sequence ID" value="EEF25303.1"/>
    <property type="molecule type" value="Genomic_DNA"/>
</dbReference>
<dbReference type="NCBIfam" id="TIGR01733">
    <property type="entry name" value="AA-adenyl-dom"/>
    <property type="match status" value="1"/>
</dbReference>
<feature type="domain" description="AMP-dependent synthetase/ligase" evidence="4">
    <location>
        <begin position="1"/>
        <end position="310"/>
    </location>
</feature>
<proteinExistence type="predicted"/>
<dbReference type="InterPro" id="IPR000873">
    <property type="entry name" value="AMP-dep_synth/lig_dom"/>
</dbReference>
<keyword evidence="6" id="KW-1185">Reference proteome</keyword>
<evidence type="ECO:0000313" key="5">
    <source>
        <dbReference type="EMBL" id="EEF25303.1"/>
    </source>
</evidence>
<gene>
    <name evidence="5" type="ORF">RCOM_1779620</name>
</gene>
<dbReference type="Pfam" id="PF00501">
    <property type="entry name" value="AMP-binding"/>
    <property type="match status" value="1"/>
</dbReference>
<evidence type="ECO:0000256" key="3">
    <source>
        <dbReference type="SAM" id="Phobius"/>
    </source>
</evidence>
<dbReference type="STRING" id="3988.B9TFR1"/>
<dbReference type="InterPro" id="IPR020845">
    <property type="entry name" value="AMP-binding_CS"/>
</dbReference>
<dbReference type="eggNOG" id="KOG1178">
    <property type="taxonomic scope" value="Eukaryota"/>
</dbReference>
<dbReference type="SUPFAM" id="SSF56801">
    <property type="entry name" value="Acetyl-CoA synthetase-like"/>
    <property type="match status" value="1"/>
</dbReference>
<dbReference type="AlphaFoldDB" id="B9TFR1"/>
<dbReference type="InParanoid" id="B9TFR1"/>
<keyword evidence="2" id="KW-0597">Phosphoprotein</keyword>